<dbReference type="EMBL" id="SNRY01000021">
    <property type="protein sequence ID" value="KAA6350917.1"/>
    <property type="molecule type" value="Genomic_DNA"/>
</dbReference>
<comment type="caution">
    <text evidence="1">The sequence shown here is derived from an EMBL/GenBank/DDBJ whole genome shotgun (WGS) entry which is preliminary data.</text>
</comment>
<dbReference type="AlphaFoldDB" id="A0A5J4SY29"/>
<name>A0A5J4SY29_9ZZZZ</name>
<accession>A0A5J4SY29</accession>
<reference evidence="1" key="1">
    <citation type="submission" date="2019-03" db="EMBL/GenBank/DDBJ databases">
        <title>Single cell metagenomics reveals metabolic interactions within the superorganism composed of flagellate Streblomastix strix and complex community of Bacteroidetes bacteria on its surface.</title>
        <authorList>
            <person name="Treitli S.C."/>
            <person name="Kolisko M."/>
            <person name="Husnik F."/>
            <person name="Keeling P."/>
            <person name="Hampl V."/>
        </authorList>
    </citation>
    <scope>NUCLEOTIDE SEQUENCE</scope>
    <source>
        <strain evidence="1">STM</strain>
    </source>
</reference>
<evidence type="ECO:0008006" key="2">
    <source>
        <dbReference type="Google" id="ProtNLM"/>
    </source>
</evidence>
<organism evidence="1">
    <name type="scientific">termite gut metagenome</name>
    <dbReference type="NCBI Taxonomy" id="433724"/>
    <lineage>
        <taxon>unclassified sequences</taxon>
        <taxon>metagenomes</taxon>
        <taxon>organismal metagenomes</taxon>
    </lineage>
</organism>
<gene>
    <name evidence="1" type="ORF">EZS27_001764</name>
</gene>
<proteinExistence type="predicted"/>
<evidence type="ECO:0000313" key="1">
    <source>
        <dbReference type="EMBL" id="KAA6350917.1"/>
    </source>
</evidence>
<sequence>MIPRRYIEEWKAQAPWQSNAQVEQDLVIARSIVELFSDDLLKQSLAFRGGTALHKLYLTPQIRYSEDIDLVQINLEPINPILKCIREKLSFLGTKRTVKQHIHNNTVIYRFDTELPPIINMRLKIEINTREHLNILGLKEIPYSVENPWFSGQCNVTSYEIEELLATKLKALYQRKKGRDLFDLYWAMIHLDIDTAKLIHCYNVRMQHAV</sequence>
<dbReference type="Pfam" id="PF08843">
    <property type="entry name" value="AbiEii"/>
    <property type="match status" value="1"/>
</dbReference>
<protein>
    <recommendedName>
        <fullName evidence="2">Nucleotidyl transferase AbiEii/AbiGii toxin family protein</fullName>
    </recommendedName>
</protein>
<dbReference type="InterPro" id="IPR014942">
    <property type="entry name" value="AbiEii"/>
</dbReference>
<dbReference type="Gene3D" id="3.10.450.620">
    <property type="entry name" value="JHP933, nucleotidyltransferase-like core domain"/>
    <property type="match status" value="1"/>
</dbReference>